<protein>
    <recommendedName>
        <fullName evidence="2">HTH LytTR-type domain-containing protein</fullName>
    </recommendedName>
</protein>
<dbReference type="Proteomes" id="UP000033035">
    <property type="component" value="Unassembled WGS sequence"/>
</dbReference>
<feature type="transmembrane region" description="Helical" evidence="1">
    <location>
        <begin position="87"/>
        <end position="108"/>
    </location>
</feature>
<sequence length="282" mass="32873">MKPVIRLLNKPFDLLESLRMRMLFAIGMGIFCTFFLYLFSPFNIISWIGYLSPFRSFALVGLLAIGCLAILFSQLLQAFLWRKQPMIMLHLLLGYLLDALFLIVSLGILYRSPDNPWITNLFQTARMVIPILFLYYLVGLNLLALLKLRREQKASLQKAESFKEEPVLPERINITDENGQLRLSLKPDDLLYIESADNYVLVYFRKEQRIVRELIRNSLKNMEEMLAPLGSLRCHRSYLVNREAIHYLRKSGRTYEIEISGMERTVPVSRGYVELVKEALEI</sequence>
<dbReference type="AlphaFoldDB" id="A0A0F5JJX8"/>
<evidence type="ECO:0000256" key="1">
    <source>
        <dbReference type="SAM" id="Phobius"/>
    </source>
</evidence>
<organism evidence="3 4">
    <name type="scientific">Parabacteroides gordonii MS-1 = DSM 23371</name>
    <dbReference type="NCBI Taxonomy" id="1203610"/>
    <lineage>
        <taxon>Bacteria</taxon>
        <taxon>Pseudomonadati</taxon>
        <taxon>Bacteroidota</taxon>
        <taxon>Bacteroidia</taxon>
        <taxon>Bacteroidales</taxon>
        <taxon>Tannerellaceae</taxon>
        <taxon>Parabacteroides</taxon>
    </lineage>
</organism>
<dbReference type="GO" id="GO:0003677">
    <property type="term" value="F:DNA binding"/>
    <property type="evidence" value="ECO:0007669"/>
    <property type="project" value="InterPro"/>
</dbReference>
<comment type="caution">
    <text evidence="3">The sequence shown here is derived from an EMBL/GenBank/DDBJ whole genome shotgun (WGS) entry which is preliminary data.</text>
</comment>
<feature type="domain" description="HTH LytTR-type" evidence="2">
    <location>
        <begin position="174"/>
        <end position="282"/>
    </location>
</feature>
<dbReference type="EMBL" id="AQHW01000011">
    <property type="protein sequence ID" value="KKB57895.1"/>
    <property type="molecule type" value="Genomic_DNA"/>
</dbReference>
<feature type="transmembrane region" description="Helical" evidence="1">
    <location>
        <begin position="59"/>
        <end position="80"/>
    </location>
</feature>
<reference evidence="3 4" key="1">
    <citation type="submission" date="2013-04" db="EMBL/GenBank/DDBJ databases">
        <title>The Genome Sequence of Parabacteroides gordonii DSM 23371.</title>
        <authorList>
            <consortium name="The Broad Institute Genomics Platform"/>
            <person name="Earl A."/>
            <person name="Ward D."/>
            <person name="Feldgarden M."/>
            <person name="Gevers D."/>
            <person name="Martens E."/>
            <person name="Sakamoto M."/>
            <person name="Benno Y."/>
            <person name="Suzuki N."/>
            <person name="Matsunaga N."/>
            <person name="Koshihara K."/>
            <person name="Seki M."/>
            <person name="Komiya H."/>
            <person name="Walker B."/>
            <person name="Young S."/>
            <person name="Zeng Q."/>
            <person name="Gargeya S."/>
            <person name="Fitzgerald M."/>
            <person name="Haas B."/>
            <person name="Abouelleil A."/>
            <person name="Allen A.W."/>
            <person name="Alvarado L."/>
            <person name="Arachchi H.M."/>
            <person name="Berlin A.M."/>
            <person name="Chapman S.B."/>
            <person name="Gainer-Dewar J."/>
            <person name="Goldberg J."/>
            <person name="Griggs A."/>
            <person name="Gujja S."/>
            <person name="Hansen M."/>
            <person name="Howarth C."/>
            <person name="Imamovic A."/>
            <person name="Ireland A."/>
            <person name="Larimer J."/>
            <person name="McCowan C."/>
            <person name="Murphy C."/>
            <person name="Pearson M."/>
            <person name="Poon T.W."/>
            <person name="Priest M."/>
            <person name="Roberts A."/>
            <person name="Saif S."/>
            <person name="Shea T."/>
            <person name="Sisk P."/>
            <person name="Sykes S."/>
            <person name="Wortman J."/>
            <person name="Nusbaum C."/>
            <person name="Birren B."/>
        </authorList>
    </citation>
    <scope>NUCLEOTIDE SEQUENCE [LARGE SCALE GENOMIC DNA]</scope>
    <source>
        <strain evidence="3 4">MS-1</strain>
    </source>
</reference>
<evidence type="ECO:0000313" key="3">
    <source>
        <dbReference type="EMBL" id="KKB57895.1"/>
    </source>
</evidence>
<dbReference type="PANTHER" id="PTHR37299">
    <property type="entry name" value="TRANSCRIPTIONAL REGULATOR-RELATED"/>
    <property type="match status" value="1"/>
</dbReference>
<feature type="transmembrane region" description="Helical" evidence="1">
    <location>
        <begin position="21"/>
        <end position="39"/>
    </location>
</feature>
<dbReference type="Gene3D" id="2.40.50.1020">
    <property type="entry name" value="LytTr DNA-binding domain"/>
    <property type="match status" value="1"/>
</dbReference>
<accession>A0A0F5JJX8</accession>
<keyword evidence="4" id="KW-1185">Reference proteome</keyword>
<dbReference type="HOGENOM" id="CLU_076348_1_0_10"/>
<dbReference type="InterPro" id="IPR007492">
    <property type="entry name" value="LytTR_DNA-bd_dom"/>
</dbReference>
<dbReference type="PROSITE" id="PS50930">
    <property type="entry name" value="HTH_LYTTR"/>
    <property type="match status" value="1"/>
</dbReference>
<dbReference type="PANTHER" id="PTHR37299:SF1">
    <property type="entry name" value="STAGE 0 SPORULATION PROTEIN A HOMOLOG"/>
    <property type="match status" value="1"/>
</dbReference>
<gene>
    <name evidence="3" type="ORF">HMPREF1536_01704</name>
</gene>
<evidence type="ECO:0000259" key="2">
    <source>
        <dbReference type="PROSITE" id="PS50930"/>
    </source>
</evidence>
<keyword evidence="1" id="KW-0472">Membrane</keyword>
<feature type="transmembrane region" description="Helical" evidence="1">
    <location>
        <begin position="128"/>
        <end position="148"/>
    </location>
</feature>
<dbReference type="SMART" id="SM00850">
    <property type="entry name" value="LytTR"/>
    <property type="match status" value="1"/>
</dbReference>
<evidence type="ECO:0000313" key="4">
    <source>
        <dbReference type="Proteomes" id="UP000033035"/>
    </source>
</evidence>
<proteinExistence type="predicted"/>
<dbReference type="GO" id="GO:0000156">
    <property type="term" value="F:phosphorelay response regulator activity"/>
    <property type="evidence" value="ECO:0007669"/>
    <property type="project" value="InterPro"/>
</dbReference>
<name>A0A0F5JJX8_9BACT</name>
<dbReference type="InterPro" id="IPR046947">
    <property type="entry name" value="LytR-like"/>
</dbReference>
<keyword evidence="1" id="KW-1133">Transmembrane helix</keyword>
<keyword evidence="1" id="KW-0812">Transmembrane</keyword>
<dbReference type="Pfam" id="PF04397">
    <property type="entry name" value="LytTR"/>
    <property type="match status" value="1"/>
</dbReference>
<dbReference type="PATRIC" id="fig|1203610.3.peg.1749"/>
<dbReference type="STRING" id="1203610.HMPREF1536_01704"/>
<dbReference type="RefSeq" id="WP_081693257.1">
    <property type="nucleotide sequence ID" value="NZ_AUAE01000009.1"/>
</dbReference>